<dbReference type="InterPro" id="IPR012657">
    <property type="entry name" value="23S_rRNA-intervening_sequence"/>
</dbReference>
<dbReference type="PANTHER" id="PTHR38471:SF2">
    <property type="entry name" value="FOUR HELIX BUNDLE PROTEIN"/>
    <property type="match status" value="1"/>
</dbReference>
<dbReference type="NCBIfam" id="NF008911">
    <property type="entry name" value="PRK12275.1-2"/>
    <property type="match status" value="1"/>
</dbReference>
<reference evidence="1 2" key="1">
    <citation type="submission" date="2017-09" db="EMBL/GenBank/DDBJ databases">
        <title>Comparative genomics of rhizobia isolated from Phaseolus vulgaris in China.</title>
        <authorList>
            <person name="Tong W."/>
        </authorList>
    </citation>
    <scope>NUCLEOTIDE SEQUENCE [LARGE SCALE GENOMIC DNA]</scope>
    <source>
        <strain evidence="1 2">C5</strain>
    </source>
</reference>
<dbReference type="Proteomes" id="UP000220768">
    <property type="component" value="Unassembled WGS sequence"/>
</dbReference>
<evidence type="ECO:0000313" key="1">
    <source>
        <dbReference type="EMBL" id="PDT05060.1"/>
    </source>
</evidence>
<dbReference type="InterPro" id="IPR036583">
    <property type="entry name" value="23S_rRNA_IVS_sf"/>
</dbReference>
<dbReference type="EMBL" id="NWSV01000003">
    <property type="protein sequence ID" value="PDT05060.1"/>
    <property type="molecule type" value="Genomic_DNA"/>
</dbReference>
<dbReference type="NCBIfam" id="TIGR02436">
    <property type="entry name" value="four helix bundle protein"/>
    <property type="match status" value="1"/>
</dbReference>
<organism evidence="1 2">
    <name type="scientific">Rhizobium chutanense</name>
    <dbReference type="NCBI Taxonomy" id="2035448"/>
    <lineage>
        <taxon>Bacteria</taxon>
        <taxon>Pseudomonadati</taxon>
        <taxon>Pseudomonadota</taxon>
        <taxon>Alphaproteobacteria</taxon>
        <taxon>Hyphomicrobiales</taxon>
        <taxon>Rhizobiaceae</taxon>
        <taxon>Rhizobium/Agrobacterium group</taxon>
        <taxon>Rhizobium</taxon>
    </lineage>
</organism>
<comment type="caution">
    <text evidence="1">The sequence shown here is derived from an EMBL/GenBank/DDBJ whole genome shotgun (WGS) entry which is preliminary data.</text>
</comment>
<protein>
    <submittedName>
        <fullName evidence="1">Diversity-generating retroelement protein bAvd family protein</fullName>
    </submittedName>
</protein>
<dbReference type="Gene3D" id="1.20.1440.60">
    <property type="entry name" value="23S rRNA-intervening sequence"/>
    <property type="match status" value="1"/>
</dbReference>
<proteinExistence type="predicted"/>
<name>A0A2A6JFT3_9HYPH</name>
<dbReference type="PANTHER" id="PTHR38471">
    <property type="entry name" value="FOUR HELIX BUNDLE PROTEIN"/>
    <property type="match status" value="1"/>
</dbReference>
<gene>
    <name evidence="1" type="ORF">CO666_05320</name>
</gene>
<accession>A0A2A6JFT3</accession>
<dbReference type="SUPFAM" id="SSF158446">
    <property type="entry name" value="IVS-encoded protein-like"/>
    <property type="match status" value="1"/>
</dbReference>
<sequence>MVGRGGQTINSYKDLKVWQMAIDLAVDCYQLTRKFPKEEVYGLTAQIRRAATSIAANIAEGHGREVTGSFIQFLRISQGSLKELETHMLISHRIGLIGEGEFGQMTGKCDEIGRMIRALIRSLQEK</sequence>
<dbReference type="AlphaFoldDB" id="A0A2A6JFT3"/>
<dbReference type="Pfam" id="PF05635">
    <property type="entry name" value="23S_rRNA_IVP"/>
    <property type="match status" value="1"/>
</dbReference>
<evidence type="ECO:0000313" key="2">
    <source>
        <dbReference type="Proteomes" id="UP000220768"/>
    </source>
</evidence>
<dbReference type="CDD" id="cd16377">
    <property type="entry name" value="23S_rRNA_IVP_like"/>
    <property type="match status" value="1"/>
</dbReference>
<keyword evidence="2" id="KW-1185">Reference proteome</keyword>